<reference evidence="1" key="1">
    <citation type="submission" date="2020-04" db="EMBL/GenBank/DDBJ databases">
        <title>A chromosome-scale assembly and high-density genetic map of the yellow drum (Nibea albiflora) genome.</title>
        <authorList>
            <person name="Xu D."/>
            <person name="Zhang W."/>
            <person name="Chen R."/>
            <person name="Tan P."/>
            <person name="Wang L."/>
            <person name="Song H."/>
            <person name="Tian L."/>
            <person name="Zhu Q."/>
            <person name="Wang B."/>
        </authorList>
    </citation>
    <scope>NUCLEOTIDE SEQUENCE</scope>
    <source>
        <strain evidence="1">ZJHYS-2018</strain>
    </source>
</reference>
<proteinExistence type="predicted"/>
<keyword evidence="2" id="KW-1185">Reference proteome</keyword>
<organism evidence="1 2">
    <name type="scientific">Nibea albiflora</name>
    <name type="common">Yellow drum</name>
    <name type="synonym">Corvina albiflora</name>
    <dbReference type="NCBI Taxonomy" id="240163"/>
    <lineage>
        <taxon>Eukaryota</taxon>
        <taxon>Metazoa</taxon>
        <taxon>Chordata</taxon>
        <taxon>Craniata</taxon>
        <taxon>Vertebrata</taxon>
        <taxon>Euteleostomi</taxon>
        <taxon>Actinopterygii</taxon>
        <taxon>Neopterygii</taxon>
        <taxon>Teleostei</taxon>
        <taxon>Neoteleostei</taxon>
        <taxon>Acanthomorphata</taxon>
        <taxon>Eupercaria</taxon>
        <taxon>Sciaenidae</taxon>
        <taxon>Nibea</taxon>
    </lineage>
</organism>
<evidence type="ECO:0000313" key="2">
    <source>
        <dbReference type="Proteomes" id="UP000805704"/>
    </source>
</evidence>
<dbReference type="EMBL" id="CM024795">
    <property type="protein sequence ID" value="KAG8001638.1"/>
    <property type="molecule type" value="Genomic_DNA"/>
</dbReference>
<evidence type="ECO:0000313" key="1">
    <source>
        <dbReference type="EMBL" id="KAG8001638.1"/>
    </source>
</evidence>
<comment type="caution">
    <text evidence="1">The sequence shown here is derived from an EMBL/GenBank/DDBJ whole genome shotgun (WGS) entry which is preliminary data.</text>
</comment>
<protein>
    <submittedName>
        <fullName evidence="1">Uncharacterized protein</fullName>
    </submittedName>
</protein>
<accession>A0ACB7EIF2</accession>
<sequence>MEATSFQRLPGDFKYLSNKERRRRQERREGGPATIPRPSFTNYTEYLLTVYHVLWRGSSSHLQASAGDKREKEEDKEDEGWRKVEESLAPRREALISETL</sequence>
<name>A0ACB7EIF2_NIBAL</name>
<feature type="non-terminal residue" evidence="1">
    <location>
        <position position="100"/>
    </location>
</feature>
<dbReference type="Proteomes" id="UP000805704">
    <property type="component" value="Chromosome 7"/>
</dbReference>
<gene>
    <name evidence="1" type="ORF">GBF38_007386</name>
</gene>